<dbReference type="AlphaFoldDB" id="A0A0A2CCF6"/>
<reference evidence="2" key="1">
    <citation type="journal article" date="2014" name="Sci. Data">
        <title>Genomes of diverse isolates of the marine cyanobacterium Prochlorococcus.</title>
        <authorList>
            <person name="Biller S."/>
            <person name="Berube P."/>
            <person name="Thompson J."/>
            <person name="Kelly L."/>
            <person name="Roggensack S."/>
            <person name="Awad L."/>
            <person name="Roache-Johnson K."/>
            <person name="Ding H."/>
            <person name="Giovannoni S.J."/>
            <person name="Moore L.R."/>
            <person name="Chisholm S.W."/>
        </authorList>
    </citation>
    <scope>NUCLEOTIDE SEQUENCE [LARGE SCALE GENOMIC DNA]</scope>
    <source>
        <strain evidence="2">PAC1</strain>
    </source>
</reference>
<accession>A0A0A2CCF6</accession>
<protein>
    <submittedName>
        <fullName evidence="1">Uncharacterized protein</fullName>
    </submittedName>
</protein>
<name>A0A0A2CCF6_PROMR</name>
<evidence type="ECO:0000313" key="1">
    <source>
        <dbReference type="EMBL" id="KGG22274.1"/>
    </source>
</evidence>
<gene>
    <name evidence="1" type="ORF">EV03_0167</name>
</gene>
<sequence length="67" mass="7594">MDKPIKKKKITFGRFAVRTLAISASTLALFDFLKGEYQAGWLLALGWLTIVIGEKRMFNGEKTNEET</sequence>
<proteinExistence type="predicted"/>
<organism evidence="1 2">
    <name type="scientific">Prochlorococcus marinus str. PAC1</name>
    <dbReference type="NCBI Taxonomy" id="59924"/>
    <lineage>
        <taxon>Bacteria</taxon>
        <taxon>Bacillati</taxon>
        <taxon>Cyanobacteriota</taxon>
        <taxon>Cyanophyceae</taxon>
        <taxon>Synechococcales</taxon>
        <taxon>Prochlorococcaceae</taxon>
        <taxon>Prochlorococcus</taxon>
    </lineage>
</organism>
<dbReference type="EMBL" id="JNAX01000003">
    <property type="protein sequence ID" value="KGG22274.1"/>
    <property type="molecule type" value="Genomic_DNA"/>
</dbReference>
<dbReference type="RefSeq" id="WP_036904294.1">
    <property type="nucleotide sequence ID" value="NZ_CP138967.1"/>
</dbReference>
<evidence type="ECO:0000313" key="2">
    <source>
        <dbReference type="Proteomes" id="UP000030392"/>
    </source>
</evidence>
<dbReference type="Proteomes" id="UP000030392">
    <property type="component" value="Unassembled WGS sequence"/>
</dbReference>
<comment type="caution">
    <text evidence="1">The sequence shown here is derived from an EMBL/GenBank/DDBJ whole genome shotgun (WGS) entry which is preliminary data.</text>
</comment>